<evidence type="ECO:0000313" key="3">
    <source>
        <dbReference type="EMBL" id="AUX20192.1"/>
    </source>
</evidence>
<evidence type="ECO:0000256" key="1">
    <source>
        <dbReference type="SAM" id="MobiDB-lite"/>
    </source>
</evidence>
<organism evidence="3 4">
    <name type="scientific">Sorangium cellulosum</name>
    <name type="common">Polyangium cellulosum</name>
    <dbReference type="NCBI Taxonomy" id="56"/>
    <lineage>
        <taxon>Bacteria</taxon>
        <taxon>Pseudomonadati</taxon>
        <taxon>Myxococcota</taxon>
        <taxon>Polyangia</taxon>
        <taxon>Polyangiales</taxon>
        <taxon>Polyangiaceae</taxon>
        <taxon>Sorangium</taxon>
    </lineage>
</organism>
<feature type="chain" id="PRO_5020972557" description="Secreted protein" evidence="2">
    <location>
        <begin position="25"/>
        <end position="263"/>
    </location>
</feature>
<dbReference type="OrthoDB" id="5520768at2"/>
<feature type="compositionally biased region" description="Acidic residues" evidence="1">
    <location>
        <begin position="109"/>
        <end position="123"/>
    </location>
</feature>
<reference evidence="3 4" key="1">
    <citation type="submission" date="2015-09" db="EMBL/GenBank/DDBJ databases">
        <title>Sorangium comparison.</title>
        <authorList>
            <person name="Zaburannyi N."/>
            <person name="Bunk B."/>
            <person name="Overmann J."/>
            <person name="Mueller R."/>
        </authorList>
    </citation>
    <scope>NUCLEOTIDE SEQUENCE [LARGE SCALE GENOMIC DNA]</scope>
    <source>
        <strain evidence="3 4">So ceGT47</strain>
    </source>
</reference>
<dbReference type="RefSeq" id="WP_129345196.1">
    <property type="nucleotide sequence ID" value="NZ_CP012670.1"/>
</dbReference>
<gene>
    <name evidence="3" type="ORF">SOCEGT47_006570</name>
</gene>
<evidence type="ECO:0000256" key="2">
    <source>
        <dbReference type="SAM" id="SignalP"/>
    </source>
</evidence>
<sequence length="263" mass="25877">MLSMDTPGRTLLVPTLALALIACANGTNDLMPGYEEQAGGGGGGVGGEETGNGSGGDAGGAERPASGADRPASSSMSSAGTGSIAGEAGNAGTEGEGGDGGEGAGGEDGAGEGGEEGGGEEPACDYGAPAMCSGAEALREIAGDVGSDSVVTRGSTSRWFKINIADDSGSTDRISFTARLTSPPGMNFDLFVYQGDSDAPDCYASGTKGTGSPDEVVAAGWNDVPIFETNRWLSIEVRYVSGTACGSEATWTLTVQGNTESGS</sequence>
<feature type="compositionally biased region" description="Gly residues" evidence="1">
    <location>
        <begin position="38"/>
        <end position="59"/>
    </location>
</feature>
<dbReference type="EMBL" id="CP012670">
    <property type="protein sequence ID" value="AUX20192.1"/>
    <property type="molecule type" value="Genomic_DNA"/>
</dbReference>
<accession>A0A4V0NCS5</accession>
<dbReference type="Proteomes" id="UP000295781">
    <property type="component" value="Chromosome"/>
</dbReference>
<keyword evidence="2" id="KW-0732">Signal</keyword>
<feature type="region of interest" description="Disordered" evidence="1">
    <location>
        <begin position="34"/>
        <end position="126"/>
    </location>
</feature>
<evidence type="ECO:0000313" key="4">
    <source>
        <dbReference type="Proteomes" id="UP000295781"/>
    </source>
</evidence>
<protein>
    <recommendedName>
        <fullName evidence="5">Secreted protein</fullName>
    </recommendedName>
</protein>
<feature type="signal peptide" evidence="2">
    <location>
        <begin position="1"/>
        <end position="24"/>
    </location>
</feature>
<dbReference type="AlphaFoldDB" id="A0A4V0NCS5"/>
<name>A0A4V0NCS5_SORCE</name>
<evidence type="ECO:0008006" key="5">
    <source>
        <dbReference type="Google" id="ProtNLM"/>
    </source>
</evidence>
<feature type="compositionally biased region" description="Low complexity" evidence="1">
    <location>
        <begin position="66"/>
        <end position="91"/>
    </location>
</feature>
<feature type="compositionally biased region" description="Gly residues" evidence="1">
    <location>
        <begin position="92"/>
        <end position="108"/>
    </location>
</feature>
<proteinExistence type="predicted"/>